<keyword evidence="2" id="KW-1185">Reference proteome</keyword>
<dbReference type="EMBL" id="JBHSFU010000004">
    <property type="protein sequence ID" value="MFC4558274.1"/>
    <property type="molecule type" value="Genomic_DNA"/>
</dbReference>
<protein>
    <submittedName>
        <fullName evidence="1">DUF488 family protein</fullName>
    </submittedName>
</protein>
<dbReference type="InterPro" id="IPR007438">
    <property type="entry name" value="DUF488"/>
</dbReference>
<dbReference type="RefSeq" id="WP_390294826.1">
    <property type="nucleotide sequence ID" value="NZ_JBHSFU010000004.1"/>
</dbReference>
<evidence type="ECO:0000313" key="1">
    <source>
        <dbReference type="EMBL" id="MFC4558274.1"/>
    </source>
</evidence>
<dbReference type="InterPro" id="IPR014519">
    <property type="entry name" value="UCP024492"/>
</dbReference>
<reference evidence="2" key="1">
    <citation type="journal article" date="2019" name="Int. J. Syst. Evol. Microbiol.">
        <title>The Global Catalogue of Microorganisms (GCM) 10K type strain sequencing project: providing services to taxonomists for standard genome sequencing and annotation.</title>
        <authorList>
            <consortium name="The Broad Institute Genomics Platform"/>
            <consortium name="The Broad Institute Genome Sequencing Center for Infectious Disease"/>
            <person name="Wu L."/>
            <person name="Ma J."/>
        </authorList>
    </citation>
    <scope>NUCLEOTIDE SEQUENCE [LARGE SCALE GENOMIC DNA]</scope>
    <source>
        <strain evidence="2">CGMCC 4.7426</strain>
    </source>
</reference>
<comment type="caution">
    <text evidence="1">The sequence shown here is derived from an EMBL/GenBank/DDBJ whole genome shotgun (WGS) entry which is preliminary data.</text>
</comment>
<dbReference type="PIRSF" id="PIRSF024492">
    <property type="entry name" value="UCP024492"/>
    <property type="match status" value="1"/>
</dbReference>
<organism evidence="1 2">
    <name type="scientific">Virgibacillus kekensis</name>
    <dbReference type="NCBI Taxonomy" id="202261"/>
    <lineage>
        <taxon>Bacteria</taxon>
        <taxon>Bacillati</taxon>
        <taxon>Bacillota</taxon>
        <taxon>Bacilli</taxon>
        <taxon>Bacillales</taxon>
        <taxon>Bacillaceae</taxon>
        <taxon>Virgibacillus</taxon>
    </lineage>
</organism>
<name>A0ABV9DKF9_9BACI</name>
<evidence type="ECO:0000313" key="2">
    <source>
        <dbReference type="Proteomes" id="UP001595989"/>
    </source>
</evidence>
<accession>A0ABV9DKF9</accession>
<dbReference type="PANTHER" id="PTHR39337:SF1">
    <property type="entry name" value="BLR5642 PROTEIN"/>
    <property type="match status" value="1"/>
</dbReference>
<sequence>MPIYTIGHSSHTEDKFLEMLEVAQIEVLADVRAHPGSHKYPQFSKDHFPDWLHQAGIAYQHFPNLGGRRSRSADISPVLNGAWNNQSFHNYADYSLSEAFQEGIRELTNLATRKRTVYCCSERHPARCHRLIISNWLALNGWEVKHIINGAGDSIELIDHNPGQWGATPIVEDDGTVVYPETL</sequence>
<proteinExistence type="predicted"/>
<gene>
    <name evidence="1" type="ORF">ACFO3D_08610</name>
</gene>
<dbReference type="Proteomes" id="UP001595989">
    <property type="component" value="Unassembled WGS sequence"/>
</dbReference>
<dbReference type="Pfam" id="PF04343">
    <property type="entry name" value="DUF488"/>
    <property type="match status" value="1"/>
</dbReference>
<dbReference type="PANTHER" id="PTHR39337">
    <property type="entry name" value="BLR5642 PROTEIN"/>
    <property type="match status" value="1"/>
</dbReference>